<gene>
    <name evidence="1" type="ORF">SAMN05216223_102438</name>
</gene>
<organism evidence="1 2">
    <name type="scientific">Actinacidiphila yanglinensis</name>
    <dbReference type="NCBI Taxonomy" id="310779"/>
    <lineage>
        <taxon>Bacteria</taxon>
        <taxon>Bacillati</taxon>
        <taxon>Actinomycetota</taxon>
        <taxon>Actinomycetes</taxon>
        <taxon>Kitasatosporales</taxon>
        <taxon>Streptomycetaceae</taxon>
        <taxon>Actinacidiphila</taxon>
    </lineage>
</organism>
<reference evidence="1 2" key="1">
    <citation type="submission" date="2016-10" db="EMBL/GenBank/DDBJ databases">
        <authorList>
            <person name="de Groot N.N."/>
        </authorList>
    </citation>
    <scope>NUCLEOTIDE SEQUENCE [LARGE SCALE GENOMIC DNA]</scope>
    <source>
        <strain evidence="1 2">CGMCC 4.2023</strain>
    </source>
</reference>
<evidence type="ECO:0000313" key="1">
    <source>
        <dbReference type="EMBL" id="SEF90758.1"/>
    </source>
</evidence>
<accession>A0A1H5VUW4</accession>
<sequence>MDSYEGAASLDWWANRSTCLGSYGVRVAVRVTGDDWTCEATLEPRLSAEDQEGFDFLMELDPFFTLRFDDESTVLVDVVATGEGEHLVLTAFRDEATEAGSRRIPT</sequence>
<name>A0A1H5VUW4_9ACTN</name>
<keyword evidence="2" id="KW-1185">Reference proteome</keyword>
<dbReference type="Proteomes" id="UP000236754">
    <property type="component" value="Unassembled WGS sequence"/>
</dbReference>
<dbReference type="EMBL" id="FNVU01000002">
    <property type="protein sequence ID" value="SEF90758.1"/>
    <property type="molecule type" value="Genomic_DNA"/>
</dbReference>
<evidence type="ECO:0000313" key="2">
    <source>
        <dbReference type="Proteomes" id="UP000236754"/>
    </source>
</evidence>
<protein>
    <submittedName>
        <fullName evidence="1">Uncharacterized protein</fullName>
    </submittedName>
</protein>
<dbReference type="RefSeq" id="WP_103884570.1">
    <property type="nucleotide sequence ID" value="NZ_FNVU01000002.1"/>
</dbReference>
<dbReference type="AlphaFoldDB" id="A0A1H5VUW4"/>
<dbReference type="OrthoDB" id="3382315at2"/>
<proteinExistence type="predicted"/>